<evidence type="ECO:0000256" key="1">
    <source>
        <dbReference type="SAM" id="MobiDB-lite"/>
    </source>
</evidence>
<gene>
    <name evidence="2" type="ORF">FQU76_00565</name>
</gene>
<dbReference type="RefSeq" id="WP_146478544.1">
    <property type="nucleotide sequence ID" value="NZ_CP042266.1"/>
</dbReference>
<organism evidence="2 3">
    <name type="scientific">Streptomyces qinzhouensis</name>
    <dbReference type="NCBI Taxonomy" id="2599401"/>
    <lineage>
        <taxon>Bacteria</taxon>
        <taxon>Bacillati</taxon>
        <taxon>Actinomycetota</taxon>
        <taxon>Actinomycetes</taxon>
        <taxon>Kitasatosporales</taxon>
        <taxon>Streptomycetaceae</taxon>
        <taxon>Streptomyces</taxon>
    </lineage>
</organism>
<protein>
    <submittedName>
        <fullName evidence="2">Uncharacterized protein</fullName>
    </submittedName>
</protein>
<evidence type="ECO:0000313" key="3">
    <source>
        <dbReference type="Proteomes" id="UP000320580"/>
    </source>
</evidence>
<feature type="region of interest" description="Disordered" evidence="1">
    <location>
        <begin position="76"/>
        <end position="113"/>
    </location>
</feature>
<sequence>MGHHFSLTLNREITEQETVTLKENSTANLSFTDAALPTDADIAVTRITFEDEVTTTLAEAIEAGLETVRTIPDITIPGLHVPAQPTTTTTDADTDTDTAADDVAAGQKTKATA</sequence>
<accession>A0A5B8IBX7</accession>
<proteinExistence type="predicted"/>
<dbReference type="EMBL" id="CP042266">
    <property type="protein sequence ID" value="QDY75232.1"/>
    <property type="molecule type" value="Genomic_DNA"/>
</dbReference>
<dbReference type="KEGG" id="sqz:FQU76_00565"/>
<dbReference type="OrthoDB" id="4292979at2"/>
<dbReference type="Proteomes" id="UP000320580">
    <property type="component" value="Chromosome"/>
</dbReference>
<reference evidence="2 3" key="1">
    <citation type="submission" date="2019-07" db="EMBL/GenBank/DDBJ databases">
        <authorList>
            <person name="Zhu P."/>
        </authorList>
    </citation>
    <scope>NUCLEOTIDE SEQUENCE [LARGE SCALE GENOMIC DNA]</scope>
    <source>
        <strain evidence="2 3">SSL-25</strain>
    </source>
</reference>
<dbReference type="AlphaFoldDB" id="A0A5B8IBX7"/>
<keyword evidence="3" id="KW-1185">Reference proteome</keyword>
<name>A0A5B8IBX7_9ACTN</name>
<evidence type="ECO:0000313" key="2">
    <source>
        <dbReference type="EMBL" id="QDY75232.1"/>
    </source>
</evidence>